<dbReference type="Pfam" id="PF00815">
    <property type="entry name" value="Histidinol_dh"/>
    <property type="match status" value="1"/>
</dbReference>
<evidence type="ECO:0000256" key="5">
    <source>
        <dbReference type="HAMAP-Rule" id="MF_01024"/>
    </source>
</evidence>
<keyword evidence="5" id="KW-0368">Histidine biosynthesis</keyword>
<feature type="binding site" evidence="5 9">
    <location>
        <position position="420"/>
    </location>
    <ligand>
        <name>substrate</name>
    </ligand>
</feature>
<dbReference type="EMBL" id="NXGX01000001">
    <property type="protein sequence ID" value="PKR60336.1"/>
    <property type="molecule type" value="Genomic_DNA"/>
</dbReference>
<dbReference type="SUPFAM" id="SSF53720">
    <property type="entry name" value="ALDH-like"/>
    <property type="match status" value="1"/>
</dbReference>
<accession>A0A2N3LC61</accession>
<dbReference type="RefSeq" id="WP_101299754.1">
    <property type="nucleotide sequence ID" value="NZ_NXGX01000001.1"/>
</dbReference>
<dbReference type="CDD" id="cd06572">
    <property type="entry name" value="Histidinol_dh"/>
    <property type="match status" value="1"/>
</dbReference>
<dbReference type="HAMAP" id="MF_01024">
    <property type="entry name" value="HisD"/>
    <property type="match status" value="1"/>
</dbReference>
<dbReference type="GO" id="GO:0051287">
    <property type="term" value="F:NAD binding"/>
    <property type="evidence" value="ECO:0007669"/>
    <property type="project" value="InterPro"/>
</dbReference>
<keyword evidence="3 5" id="KW-0862">Zinc</keyword>
<comment type="pathway">
    <text evidence="5">Amino-acid biosynthesis; L-histidine biosynthesis; L-histidine from 5-phospho-alpha-D-ribose 1-diphosphate: step 9/9.</text>
</comment>
<protein>
    <recommendedName>
        <fullName evidence="5">Histidinol dehydrogenase</fullName>
        <shortName evidence="5">HDH</shortName>
        <ecNumber evidence="5">1.1.1.23</ecNumber>
    </recommendedName>
</protein>
<keyword evidence="4 5" id="KW-0560">Oxidoreductase</keyword>
<proteinExistence type="inferred from homology"/>
<keyword evidence="5 8" id="KW-0520">NAD</keyword>
<keyword evidence="5" id="KW-0028">Amino-acid biosynthesis</keyword>
<evidence type="ECO:0000256" key="1">
    <source>
        <dbReference type="ARBA" id="ARBA00010178"/>
    </source>
</evidence>
<dbReference type="Proteomes" id="UP000233332">
    <property type="component" value="Unassembled WGS sequence"/>
</dbReference>
<dbReference type="PANTHER" id="PTHR21256">
    <property type="entry name" value="HISTIDINOL DEHYDROGENASE HDH"/>
    <property type="match status" value="1"/>
</dbReference>
<comment type="similarity">
    <text evidence="1 5 6 11">Belongs to the histidinol dehydrogenase family.</text>
</comment>
<evidence type="ECO:0000313" key="12">
    <source>
        <dbReference type="EMBL" id="PKR60336.1"/>
    </source>
</evidence>
<dbReference type="InterPro" id="IPR012131">
    <property type="entry name" value="Hstdl_DH"/>
</dbReference>
<dbReference type="GO" id="GO:0008270">
    <property type="term" value="F:zinc ion binding"/>
    <property type="evidence" value="ECO:0007669"/>
    <property type="project" value="UniProtKB-UniRule"/>
</dbReference>
<evidence type="ECO:0000256" key="9">
    <source>
        <dbReference type="PIRSR" id="PIRSR000099-3"/>
    </source>
</evidence>
<comment type="function">
    <text evidence="5">Catalyzes the sequential NAD-dependent oxidations of L-histidinol to L-histidinaldehyde and then to L-histidine.</text>
</comment>
<dbReference type="Gene3D" id="3.40.50.1980">
    <property type="entry name" value="Nitrogenase molybdenum iron protein domain"/>
    <property type="match status" value="2"/>
</dbReference>
<evidence type="ECO:0000256" key="8">
    <source>
        <dbReference type="PIRSR" id="PIRSR000099-2"/>
    </source>
</evidence>
<feature type="binding site" evidence="5 10">
    <location>
        <position position="259"/>
    </location>
    <ligand>
        <name>Zn(2+)</name>
        <dbReference type="ChEBI" id="CHEBI:29105"/>
    </ligand>
</feature>
<dbReference type="EC" id="1.1.1.23" evidence="5"/>
<feature type="binding site" evidence="5 8">
    <location>
        <position position="130"/>
    </location>
    <ligand>
        <name>NAD(+)</name>
        <dbReference type="ChEBI" id="CHEBI:57540"/>
    </ligand>
</feature>
<evidence type="ECO:0000313" key="13">
    <source>
        <dbReference type="Proteomes" id="UP000233332"/>
    </source>
</evidence>
<feature type="binding site" evidence="5 8">
    <location>
        <position position="191"/>
    </location>
    <ligand>
        <name>NAD(+)</name>
        <dbReference type="ChEBI" id="CHEBI:57540"/>
    </ligand>
</feature>
<comment type="cofactor">
    <cofactor evidence="5 10">
        <name>Zn(2+)</name>
        <dbReference type="ChEBI" id="CHEBI:29105"/>
    </cofactor>
    <text evidence="5 10">Binds 1 zinc ion per subunit.</text>
</comment>
<keyword evidence="13" id="KW-1185">Reference proteome</keyword>
<feature type="active site" description="Proton acceptor" evidence="5 7">
    <location>
        <position position="327"/>
    </location>
</feature>
<evidence type="ECO:0000256" key="6">
    <source>
        <dbReference type="PIRNR" id="PIRNR000099"/>
    </source>
</evidence>
<dbReference type="Gene3D" id="1.20.5.1300">
    <property type="match status" value="1"/>
</dbReference>
<evidence type="ECO:0000256" key="11">
    <source>
        <dbReference type="RuleBase" id="RU004175"/>
    </source>
</evidence>
<feature type="binding site" evidence="5 10">
    <location>
        <position position="262"/>
    </location>
    <ligand>
        <name>Zn(2+)</name>
        <dbReference type="ChEBI" id="CHEBI:29105"/>
    </ligand>
</feature>
<feature type="binding site" evidence="5 9">
    <location>
        <position position="237"/>
    </location>
    <ligand>
        <name>substrate</name>
    </ligand>
</feature>
<feature type="active site" description="Proton acceptor" evidence="5 7">
    <location>
        <position position="328"/>
    </location>
</feature>
<dbReference type="GO" id="GO:0004399">
    <property type="term" value="F:histidinol dehydrogenase activity"/>
    <property type="evidence" value="ECO:0007669"/>
    <property type="project" value="UniProtKB-UniRule"/>
</dbReference>
<sequence length="431" mass="45614">MPLKLSITDAGFEEDFVKLLGMKRESDADVDAAVANIIADVRARGDEAVCEYTNRFDRLNIDASGMAVTAAEVDAALNEVDADLLKSLELAATRIRSYHEKQMPTDERYTDETGVELGWRWRAVSAAGLYVPGGLASYPSSVLMNAIPAKVAGVERLVMVVPTPDNKMNPLVLAAARIAGVDEIYRIGGAQAVAALAYGTQTIKPVDKIVGPGNAFVAAAKRRVFGQVGIDMIAGPSEILVVADGSNDPSWVAADLLSQAEHDPVAQSILITDDAGFANRVQVAIDAHLEKLPRAEIAGASWRDFGAIVLVENLSQAPALVDRIAPEHLELAVDDPDALAEDIHHAGAIFLGRYTPEAIGDYVAGPNHVLPTARSARFSSGLGVLDFVKRSSLIKCTPESLAKIGPAAIALAESEGLQAHGLSVAIRSNQM</sequence>
<dbReference type="InterPro" id="IPR016161">
    <property type="entry name" value="Ald_DH/histidinol_DH"/>
</dbReference>
<feature type="binding site" evidence="5 8">
    <location>
        <position position="214"/>
    </location>
    <ligand>
        <name>NAD(+)</name>
        <dbReference type="ChEBI" id="CHEBI:57540"/>
    </ligand>
</feature>
<evidence type="ECO:0000256" key="3">
    <source>
        <dbReference type="ARBA" id="ARBA00022833"/>
    </source>
</evidence>
<dbReference type="PANTHER" id="PTHR21256:SF2">
    <property type="entry name" value="HISTIDINE BIOSYNTHESIS TRIFUNCTIONAL PROTEIN"/>
    <property type="match status" value="1"/>
</dbReference>
<keyword evidence="2 5" id="KW-0479">Metal-binding</keyword>
<evidence type="ECO:0000256" key="10">
    <source>
        <dbReference type="PIRSR" id="PIRSR000099-4"/>
    </source>
</evidence>
<feature type="binding site" evidence="5 9">
    <location>
        <position position="262"/>
    </location>
    <ligand>
        <name>substrate</name>
    </ligand>
</feature>
<feature type="binding site" evidence="5 9">
    <location>
        <position position="259"/>
    </location>
    <ligand>
        <name>substrate</name>
    </ligand>
</feature>
<feature type="binding site" evidence="5 9">
    <location>
        <position position="361"/>
    </location>
    <ligand>
        <name>substrate</name>
    </ligand>
</feature>
<reference evidence="12 13" key="1">
    <citation type="submission" date="2017-09" db="EMBL/GenBank/DDBJ databases">
        <title>Biodiversity and function of Thalassospira species in the particle-attached aromatic-hydrocarbon-degrading consortia from the surface seawater of the China South Sea.</title>
        <authorList>
            <person name="Dong C."/>
            <person name="Lai Q."/>
            <person name="Shao Z."/>
        </authorList>
    </citation>
    <scope>NUCLEOTIDE SEQUENCE [LARGE SCALE GENOMIC DNA]</scope>
    <source>
        <strain evidence="12 13">139Z-12</strain>
    </source>
</reference>
<dbReference type="UniPathway" id="UPA00031">
    <property type="reaction ID" value="UER00014"/>
</dbReference>
<feature type="binding site" evidence="5 10">
    <location>
        <position position="361"/>
    </location>
    <ligand>
        <name>Zn(2+)</name>
        <dbReference type="ChEBI" id="CHEBI:29105"/>
    </ligand>
</feature>
<feature type="binding site" evidence="5 9">
    <location>
        <position position="415"/>
    </location>
    <ligand>
        <name>substrate</name>
    </ligand>
</feature>
<dbReference type="FunFam" id="3.40.50.1980:FF:000001">
    <property type="entry name" value="Histidinol dehydrogenase"/>
    <property type="match status" value="1"/>
</dbReference>
<dbReference type="InterPro" id="IPR001692">
    <property type="entry name" value="Histidinol_DH_CS"/>
</dbReference>
<evidence type="ECO:0000256" key="7">
    <source>
        <dbReference type="PIRSR" id="PIRSR000099-1"/>
    </source>
</evidence>
<comment type="catalytic activity">
    <reaction evidence="5">
        <text>L-histidinol + 2 NAD(+) + H2O = L-histidine + 2 NADH + 3 H(+)</text>
        <dbReference type="Rhea" id="RHEA:20641"/>
        <dbReference type="ChEBI" id="CHEBI:15377"/>
        <dbReference type="ChEBI" id="CHEBI:15378"/>
        <dbReference type="ChEBI" id="CHEBI:57540"/>
        <dbReference type="ChEBI" id="CHEBI:57595"/>
        <dbReference type="ChEBI" id="CHEBI:57699"/>
        <dbReference type="ChEBI" id="CHEBI:57945"/>
        <dbReference type="EC" id="1.1.1.23"/>
    </reaction>
</comment>
<comment type="caution">
    <text evidence="12">The sequence shown here is derived from an EMBL/GenBank/DDBJ whole genome shotgun (WGS) entry which is preliminary data.</text>
</comment>
<name>A0A2N3LC61_9PROT</name>
<feature type="binding site" evidence="5 10">
    <location>
        <position position="420"/>
    </location>
    <ligand>
        <name>Zn(2+)</name>
        <dbReference type="ChEBI" id="CHEBI:29105"/>
    </ligand>
</feature>
<dbReference type="GO" id="GO:0000105">
    <property type="term" value="P:L-histidine biosynthetic process"/>
    <property type="evidence" value="ECO:0007669"/>
    <property type="project" value="UniProtKB-UniRule"/>
</dbReference>
<dbReference type="PROSITE" id="PS00611">
    <property type="entry name" value="HISOL_DEHYDROGENASE"/>
    <property type="match status" value="1"/>
</dbReference>
<dbReference type="AlphaFoldDB" id="A0A2N3LC61"/>
<evidence type="ECO:0000256" key="2">
    <source>
        <dbReference type="ARBA" id="ARBA00022723"/>
    </source>
</evidence>
<dbReference type="PIRSF" id="PIRSF000099">
    <property type="entry name" value="Histidinol_dh"/>
    <property type="match status" value="1"/>
</dbReference>
<dbReference type="FunFam" id="3.40.50.1980:FF:000026">
    <property type="entry name" value="Histidinol dehydrogenase"/>
    <property type="match status" value="1"/>
</dbReference>
<gene>
    <name evidence="5 12" type="primary">hisD</name>
    <name evidence="12" type="ORF">COO92_03040</name>
</gene>
<feature type="binding site" evidence="5 9">
    <location>
        <position position="328"/>
    </location>
    <ligand>
        <name>substrate</name>
    </ligand>
</feature>
<evidence type="ECO:0000256" key="4">
    <source>
        <dbReference type="ARBA" id="ARBA00023002"/>
    </source>
</evidence>
<dbReference type="PRINTS" id="PR00083">
    <property type="entry name" value="HOLDHDRGNASE"/>
</dbReference>
<dbReference type="NCBIfam" id="TIGR00069">
    <property type="entry name" value="hisD"/>
    <property type="match status" value="1"/>
</dbReference>
<dbReference type="InterPro" id="IPR022695">
    <property type="entry name" value="Histidinol_DH_monofunct"/>
</dbReference>
<dbReference type="GO" id="GO:0005829">
    <property type="term" value="C:cytosol"/>
    <property type="evidence" value="ECO:0007669"/>
    <property type="project" value="TreeGrafter"/>
</dbReference>
<organism evidence="12 13">
    <name type="scientific">Thalassospira lohafexi</name>
    <dbReference type="NCBI Taxonomy" id="744227"/>
    <lineage>
        <taxon>Bacteria</taxon>
        <taxon>Pseudomonadati</taxon>
        <taxon>Pseudomonadota</taxon>
        <taxon>Alphaproteobacteria</taxon>
        <taxon>Rhodospirillales</taxon>
        <taxon>Thalassospiraceae</taxon>
        <taxon>Thalassospira</taxon>
    </lineage>
</organism>